<dbReference type="GO" id="GO:0038023">
    <property type="term" value="F:signaling receptor activity"/>
    <property type="evidence" value="ECO:0007669"/>
    <property type="project" value="TreeGrafter"/>
</dbReference>
<protein>
    <submittedName>
        <fullName evidence="5">Uncharacterized protein</fullName>
    </submittedName>
</protein>
<accession>A0A426ZBN5</accession>
<dbReference type="Proteomes" id="UP000287651">
    <property type="component" value="Unassembled WGS sequence"/>
</dbReference>
<proteinExistence type="predicted"/>
<evidence type="ECO:0000256" key="2">
    <source>
        <dbReference type="ARBA" id="ARBA00022692"/>
    </source>
</evidence>
<organism evidence="5 6">
    <name type="scientific">Ensete ventricosum</name>
    <name type="common">Abyssinian banana</name>
    <name type="synonym">Musa ensete</name>
    <dbReference type="NCBI Taxonomy" id="4639"/>
    <lineage>
        <taxon>Eukaryota</taxon>
        <taxon>Viridiplantae</taxon>
        <taxon>Streptophyta</taxon>
        <taxon>Embryophyta</taxon>
        <taxon>Tracheophyta</taxon>
        <taxon>Spermatophyta</taxon>
        <taxon>Magnoliopsida</taxon>
        <taxon>Liliopsida</taxon>
        <taxon>Zingiberales</taxon>
        <taxon>Musaceae</taxon>
        <taxon>Ensete</taxon>
    </lineage>
</organism>
<evidence type="ECO:0000256" key="3">
    <source>
        <dbReference type="ARBA" id="ARBA00022989"/>
    </source>
</evidence>
<dbReference type="PANTHER" id="PTHR20855:SF100">
    <property type="entry name" value="HEPTAHELICAL TRANSMEMBRANE PROTEIN 2"/>
    <property type="match status" value="1"/>
</dbReference>
<dbReference type="AlphaFoldDB" id="A0A426ZBN5"/>
<evidence type="ECO:0000313" key="5">
    <source>
        <dbReference type="EMBL" id="RRT61407.1"/>
    </source>
</evidence>
<keyword evidence="3" id="KW-1133">Transmembrane helix</keyword>
<keyword evidence="4" id="KW-0472">Membrane</keyword>
<evidence type="ECO:0000256" key="4">
    <source>
        <dbReference type="ARBA" id="ARBA00023136"/>
    </source>
</evidence>
<gene>
    <name evidence="5" type="ORF">B296_00021543</name>
</gene>
<dbReference type="PANTHER" id="PTHR20855">
    <property type="entry name" value="ADIPOR/PROGESTIN RECEPTOR-RELATED"/>
    <property type="match status" value="1"/>
</dbReference>
<dbReference type="InterPro" id="IPR004254">
    <property type="entry name" value="AdipoR/HlyIII-related"/>
</dbReference>
<comment type="subcellular location">
    <subcellularLocation>
        <location evidence="1">Membrane</location>
        <topology evidence="1">Multi-pass membrane protein</topology>
    </subcellularLocation>
</comment>
<evidence type="ECO:0000256" key="1">
    <source>
        <dbReference type="ARBA" id="ARBA00004141"/>
    </source>
</evidence>
<dbReference type="EMBL" id="AMZH03007394">
    <property type="protein sequence ID" value="RRT61407.1"/>
    <property type="molecule type" value="Genomic_DNA"/>
</dbReference>
<name>A0A426ZBN5_ENSVE</name>
<reference evidence="5 6" key="1">
    <citation type="journal article" date="2014" name="Agronomy (Basel)">
        <title>A Draft Genome Sequence for Ensete ventricosum, the Drought-Tolerant Tree Against Hunger.</title>
        <authorList>
            <person name="Harrison J."/>
            <person name="Moore K.A."/>
            <person name="Paszkiewicz K."/>
            <person name="Jones T."/>
            <person name="Grant M."/>
            <person name="Ambacheew D."/>
            <person name="Muzemil S."/>
            <person name="Studholme D.J."/>
        </authorList>
    </citation>
    <scope>NUCLEOTIDE SEQUENCE [LARGE SCALE GENOMIC DNA]</scope>
</reference>
<keyword evidence="2" id="KW-0812">Transmembrane</keyword>
<comment type="caution">
    <text evidence="5">The sequence shown here is derived from an EMBL/GenBank/DDBJ whole genome shotgun (WGS) entry which is preliminary data.</text>
</comment>
<evidence type="ECO:0000313" key="6">
    <source>
        <dbReference type="Proteomes" id="UP000287651"/>
    </source>
</evidence>
<dbReference type="GO" id="GO:0016020">
    <property type="term" value="C:membrane"/>
    <property type="evidence" value="ECO:0007669"/>
    <property type="project" value="UniProtKB-SubCell"/>
</dbReference>
<dbReference type="GO" id="GO:0009744">
    <property type="term" value="P:response to sucrose"/>
    <property type="evidence" value="ECO:0007669"/>
    <property type="project" value="UniProtKB-ARBA"/>
</dbReference>
<dbReference type="GO" id="GO:0009725">
    <property type="term" value="P:response to hormone"/>
    <property type="evidence" value="ECO:0007669"/>
    <property type="project" value="UniProtKB-ARBA"/>
</dbReference>
<sequence>MFKATRRVTLFIIGRHCWRIPHGQKLLRNRCTFPKHISNSTVCFRKEHREREGENEAIGPWVLGRSKGEEMEMEASALNRGRRLTVRRASDSPASQGKRPGRRLRLLRYEELPEYLKDNEFILDHYRSEWPIRDALLSAFAWHNETLNVWT</sequence>